<keyword evidence="25" id="KW-1185">Reference proteome</keyword>
<dbReference type="SMART" id="SM00220">
    <property type="entry name" value="S_TKc"/>
    <property type="match status" value="1"/>
</dbReference>
<dbReference type="Pfam" id="PF00954">
    <property type="entry name" value="S_locus_glycop"/>
    <property type="match status" value="1"/>
</dbReference>
<feature type="binding site" evidence="21">
    <location>
        <position position="526"/>
    </location>
    <ligand>
        <name>ATP</name>
        <dbReference type="ChEBI" id="CHEBI:30616"/>
    </ligand>
</feature>
<dbReference type="FunFam" id="1.10.510.10:FF:000384">
    <property type="entry name" value="G-type lectin S-receptor-like serine/threonine-protein kinase"/>
    <property type="match status" value="1"/>
</dbReference>
<keyword evidence="10 20" id="KW-0547">Nucleotide-binding</keyword>
<evidence type="ECO:0000256" key="13">
    <source>
        <dbReference type="ARBA" id="ARBA00022989"/>
    </source>
</evidence>
<keyword evidence="2" id="KW-1003">Cell membrane</keyword>
<keyword evidence="3 20" id="KW-0723">Serine/threonine-protein kinase</keyword>
<evidence type="ECO:0000256" key="2">
    <source>
        <dbReference type="ARBA" id="ARBA00022475"/>
    </source>
</evidence>
<evidence type="ECO:0000259" key="22">
    <source>
        <dbReference type="PROSITE" id="PS50011"/>
    </source>
</evidence>
<evidence type="ECO:0000256" key="18">
    <source>
        <dbReference type="ARBA" id="ARBA00047899"/>
    </source>
</evidence>
<evidence type="ECO:0000256" key="8">
    <source>
        <dbReference type="ARBA" id="ARBA00022734"/>
    </source>
</evidence>
<evidence type="ECO:0000256" key="21">
    <source>
        <dbReference type="PROSITE-ProRule" id="PRU10141"/>
    </source>
</evidence>
<evidence type="ECO:0000313" key="24">
    <source>
        <dbReference type="EMBL" id="KAG6624135.1"/>
    </source>
</evidence>
<keyword evidence="4" id="KW-0245">EGF-like domain</keyword>
<sequence length="787" mass="87252">MTLQIQSLILLQLLSILLFLPTILLAVTTISPGSTLYASNTSQIWSSPNNNFSLGFITLNPPNSPPSLLAAIVYSGGIPIWSAGTTPVDSAAYLQFHPTAGDLRLVNGSGHTIWNSSTVGLGVSSASLDDHGNLVLMRNGTSPVWSSFDHPTDTIVPWQNFSTRNSLRNGLFSFGLLEYGNITLKWNDTTVYWSRGLRSSHGENLTSPSLGLLSNGTLSVFDRSIPGRAIMAYSNDHDEGSDMLRLLRLDNDGNLRIYSTARGSGTLTVRWVAVEDQCRVFGYCGDMGICSYNGTNPICGCPSENFEQVDPNDSRKGCQRKLKTEDCPGNLTMLVMEHTLFLTYPPQSIFAVEGSEVFFVAISSCKSSCLVNSICDASTILSDGTGNCYYKIPGFMTGYYNPALPSTSYVKVCSPAVQNPLPYVQKAVRQGDGRGMHARAVAAVVLGSVLGWLALVHTLWWWWSSTKFGRLSGKHALLEYASCAPTQFSYRELQRSTKGFTEKLGSGGFGAVYRGTLANGTVVAVKRLEEMEQQGERQFRMQVATIGSTHHLNLVRLIGFCCEGRHRLLVYEFMQNKSLDIFLFQTEDELGRKLLSWESRFNIALGTARGITYLHDECRDCTVHCDIKPENILLDENYTAKVSDFGLAKLAHMHGTMTSVVCSRGYLAPEWLANLPLTTKSDVYSFGMVLLEIVSGRRNFEVSAETNGRRFSWWAYDEFEKGNVKVILDRRLLGNNHHEMEVDMEEVVRAIQVSFLCIQEQPSRRPRIGQVVQMLQGITRIDWPPVH</sequence>
<evidence type="ECO:0000256" key="16">
    <source>
        <dbReference type="ARBA" id="ARBA00023170"/>
    </source>
</evidence>
<keyword evidence="6" id="KW-0812">Transmembrane</keyword>
<dbReference type="Pfam" id="PF00069">
    <property type="entry name" value="Pkinase"/>
    <property type="match status" value="1"/>
</dbReference>
<dbReference type="InterPro" id="IPR017441">
    <property type="entry name" value="Protein_kinase_ATP_BS"/>
</dbReference>
<evidence type="ECO:0000256" key="3">
    <source>
        <dbReference type="ARBA" id="ARBA00022527"/>
    </source>
</evidence>
<proteinExistence type="inferred from homology"/>
<name>A0A8T1N2L9_CARIL</name>
<evidence type="ECO:0000256" key="9">
    <source>
        <dbReference type="ARBA" id="ARBA00022737"/>
    </source>
</evidence>
<dbReference type="EMBL" id="CM031824">
    <property type="protein sequence ID" value="KAG6624135.1"/>
    <property type="molecule type" value="Genomic_DNA"/>
</dbReference>
<accession>A0A8T1N2L9</accession>
<evidence type="ECO:0000256" key="5">
    <source>
        <dbReference type="ARBA" id="ARBA00022679"/>
    </source>
</evidence>
<dbReference type="GO" id="GO:0004674">
    <property type="term" value="F:protein serine/threonine kinase activity"/>
    <property type="evidence" value="ECO:0007669"/>
    <property type="project" value="UniProtKB-KW"/>
</dbReference>
<evidence type="ECO:0000256" key="10">
    <source>
        <dbReference type="ARBA" id="ARBA00022741"/>
    </source>
</evidence>
<dbReference type="FunFam" id="3.30.200.20:FF:000059">
    <property type="entry name" value="S-receptor-like serine/threonine-protein kinase"/>
    <property type="match status" value="1"/>
</dbReference>
<dbReference type="GO" id="GO:0030246">
    <property type="term" value="F:carbohydrate binding"/>
    <property type="evidence" value="ECO:0007669"/>
    <property type="project" value="UniProtKB-KW"/>
</dbReference>
<protein>
    <recommendedName>
        <fullName evidence="20">Receptor-like serine/threonine-protein kinase</fullName>
        <ecNumber evidence="20">2.7.11.1</ecNumber>
    </recommendedName>
</protein>
<dbReference type="InterPro" id="IPR024171">
    <property type="entry name" value="SRK-like_kinase"/>
</dbReference>
<evidence type="ECO:0000259" key="23">
    <source>
        <dbReference type="PROSITE" id="PS50927"/>
    </source>
</evidence>
<dbReference type="CDD" id="cd00028">
    <property type="entry name" value="B_lectin"/>
    <property type="match status" value="1"/>
</dbReference>
<dbReference type="InterPro" id="IPR000719">
    <property type="entry name" value="Prot_kinase_dom"/>
</dbReference>
<evidence type="ECO:0000256" key="12">
    <source>
        <dbReference type="ARBA" id="ARBA00022840"/>
    </source>
</evidence>
<evidence type="ECO:0000256" key="20">
    <source>
        <dbReference type="PIRNR" id="PIRNR000641"/>
    </source>
</evidence>
<comment type="catalytic activity">
    <reaction evidence="18 20">
        <text>L-threonyl-[protein] + ATP = O-phospho-L-threonyl-[protein] + ADP + H(+)</text>
        <dbReference type="Rhea" id="RHEA:46608"/>
        <dbReference type="Rhea" id="RHEA-COMP:11060"/>
        <dbReference type="Rhea" id="RHEA-COMP:11605"/>
        <dbReference type="ChEBI" id="CHEBI:15378"/>
        <dbReference type="ChEBI" id="CHEBI:30013"/>
        <dbReference type="ChEBI" id="CHEBI:30616"/>
        <dbReference type="ChEBI" id="CHEBI:61977"/>
        <dbReference type="ChEBI" id="CHEBI:456216"/>
        <dbReference type="EC" id="2.7.11.1"/>
    </reaction>
</comment>
<keyword evidence="9" id="KW-0677">Repeat</keyword>
<dbReference type="PROSITE" id="PS50011">
    <property type="entry name" value="PROTEIN_KINASE_DOM"/>
    <property type="match status" value="1"/>
</dbReference>
<dbReference type="SMART" id="SM00108">
    <property type="entry name" value="B_lectin"/>
    <property type="match status" value="1"/>
</dbReference>
<dbReference type="AlphaFoldDB" id="A0A8T1N2L9"/>
<evidence type="ECO:0000256" key="7">
    <source>
        <dbReference type="ARBA" id="ARBA00022729"/>
    </source>
</evidence>
<evidence type="ECO:0000256" key="4">
    <source>
        <dbReference type="ARBA" id="ARBA00022536"/>
    </source>
</evidence>
<dbReference type="PANTHER" id="PTHR47974">
    <property type="entry name" value="OS07G0415500 PROTEIN"/>
    <property type="match status" value="1"/>
</dbReference>
<dbReference type="InterPro" id="IPR000858">
    <property type="entry name" value="S_locus_glycoprot_dom"/>
</dbReference>
<comment type="similarity">
    <text evidence="20">Belongs to the protein kinase superfamily. Ser/Thr protein kinase family.</text>
</comment>
<keyword evidence="11 20" id="KW-0418">Kinase</keyword>
<evidence type="ECO:0000256" key="6">
    <source>
        <dbReference type="ARBA" id="ARBA00022692"/>
    </source>
</evidence>
<keyword evidence="17" id="KW-0325">Glycoprotein</keyword>
<evidence type="ECO:0000256" key="1">
    <source>
        <dbReference type="ARBA" id="ARBA00004251"/>
    </source>
</evidence>
<evidence type="ECO:0000256" key="17">
    <source>
        <dbReference type="ARBA" id="ARBA00023180"/>
    </source>
</evidence>
<keyword evidence="14" id="KW-0472">Membrane</keyword>
<dbReference type="PROSITE" id="PS00107">
    <property type="entry name" value="PROTEIN_KINASE_ATP"/>
    <property type="match status" value="1"/>
</dbReference>
<dbReference type="FunFam" id="2.90.10.10:FF:000016">
    <property type="entry name" value="G-type lectin S-receptor-like serine/threonine-protein kinase"/>
    <property type="match status" value="1"/>
</dbReference>
<evidence type="ECO:0000256" key="19">
    <source>
        <dbReference type="ARBA" id="ARBA00048679"/>
    </source>
</evidence>
<dbReference type="Proteomes" id="UP000811609">
    <property type="component" value="Chromosome 16"/>
</dbReference>
<dbReference type="PIRSF" id="PIRSF000641">
    <property type="entry name" value="SRK"/>
    <property type="match status" value="1"/>
</dbReference>
<evidence type="ECO:0000313" key="25">
    <source>
        <dbReference type="Proteomes" id="UP000811609"/>
    </source>
</evidence>
<dbReference type="GO" id="GO:0005886">
    <property type="term" value="C:plasma membrane"/>
    <property type="evidence" value="ECO:0007669"/>
    <property type="project" value="UniProtKB-SubCell"/>
</dbReference>
<dbReference type="GO" id="GO:0048544">
    <property type="term" value="P:recognition of pollen"/>
    <property type="evidence" value="ECO:0007669"/>
    <property type="project" value="InterPro"/>
</dbReference>
<dbReference type="InterPro" id="IPR001480">
    <property type="entry name" value="Bulb-type_lectin_dom"/>
</dbReference>
<evidence type="ECO:0000256" key="11">
    <source>
        <dbReference type="ARBA" id="ARBA00022777"/>
    </source>
</evidence>
<evidence type="ECO:0000256" key="15">
    <source>
        <dbReference type="ARBA" id="ARBA00023157"/>
    </source>
</evidence>
<dbReference type="GO" id="GO:0005524">
    <property type="term" value="F:ATP binding"/>
    <property type="evidence" value="ECO:0007669"/>
    <property type="project" value="UniProtKB-UniRule"/>
</dbReference>
<keyword evidence="13" id="KW-1133">Transmembrane helix</keyword>
<keyword evidence="16" id="KW-0675">Receptor</keyword>
<comment type="caution">
    <text evidence="24">The sequence shown here is derived from an EMBL/GenBank/DDBJ whole genome shotgun (WGS) entry which is preliminary data.</text>
</comment>
<reference evidence="24" key="1">
    <citation type="submission" date="2020-12" db="EMBL/GenBank/DDBJ databases">
        <title>WGS assembly of Carya illinoinensis cv. Pawnee.</title>
        <authorList>
            <person name="Platts A."/>
            <person name="Shu S."/>
            <person name="Wright S."/>
            <person name="Barry K."/>
            <person name="Edger P."/>
            <person name="Pires J.C."/>
            <person name="Schmutz J."/>
        </authorList>
    </citation>
    <scope>NUCLEOTIDE SEQUENCE</scope>
    <source>
        <tissue evidence="24">Leaf</tissue>
    </source>
</reference>
<comment type="subcellular location">
    <subcellularLocation>
        <location evidence="1">Cell membrane</location>
        <topology evidence="1">Single-pass type I membrane protein</topology>
    </subcellularLocation>
</comment>
<keyword evidence="15" id="KW-1015">Disulfide bond</keyword>
<organism evidence="24 25">
    <name type="scientific">Carya illinoinensis</name>
    <name type="common">Pecan</name>
    <dbReference type="NCBI Taxonomy" id="32201"/>
    <lineage>
        <taxon>Eukaryota</taxon>
        <taxon>Viridiplantae</taxon>
        <taxon>Streptophyta</taxon>
        <taxon>Embryophyta</taxon>
        <taxon>Tracheophyta</taxon>
        <taxon>Spermatophyta</taxon>
        <taxon>Magnoliopsida</taxon>
        <taxon>eudicotyledons</taxon>
        <taxon>Gunneridae</taxon>
        <taxon>Pentapetalae</taxon>
        <taxon>rosids</taxon>
        <taxon>fabids</taxon>
        <taxon>Fagales</taxon>
        <taxon>Juglandaceae</taxon>
        <taxon>Carya</taxon>
    </lineage>
</organism>
<feature type="domain" description="Bulb-type lectin" evidence="23">
    <location>
        <begin position="152"/>
        <end position="270"/>
    </location>
</feature>
<dbReference type="Pfam" id="PF01453">
    <property type="entry name" value="B_lectin"/>
    <property type="match status" value="1"/>
</dbReference>
<keyword evidence="12 20" id="KW-0067">ATP-binding</keyword>
<dbReference type="FunFam" id="2.90.10.10:FF:000025">
    <property type="entry name" value="G-type lectin S-receptor-like serine/threonine-protein kinase"/>
    <property type="match status" value="1"/>
</dbReference>
<dbReference type="PROSITE" id="PS50927">
    <property type="entry name" value="BULB_LECTIN"/>
    <property type="match status" value="2"/>
</dbReference>
<keyword evidence="8" id="KW-0430">Lectin</keyword>
<keyword evidence="5 20" id="KW-0808">Transferase</keyword>
<feature type="domain" description="Bulb-type lectin" evidence="23">
    <location>
        <begin position="27"/>
        <end position="149"/>
    </location>
</feature>
<gene>
    <name evidence="24" type="ORF">CIPAW_16G005200</name>
</gene>
<comment type="catalytic activity">
    <reaction evidence="19 20">
        <text>L-seryl-[protein] + ATP = O-phospho-L-seryl-[protein] + ADP + H(+)</text>
        <dbReference type="Rhea" id="RHEA:17989"/>
        <dbReference type="Rhea" id="RHEA-COMP:9863"/>
        <dbReference type="Rhea" id="RHEA-COMP:11604"/>
        <dbReference type="ChEBI" id="CHEBI:15378"/>
        <dbReference type="ChEBI" id="CHEBI:29999"/>
        <dbReference type="ChEBI" id="CHEBI:30616"/>
        <dbReference type="ChEBI" id="CHEBI:83421"/>
        <dbReference type="ChEBI" id="CHEBI:456216"/>
        <dbReference type="EC" id="2.7.11.1"/>
    </reaction>
</comment>
<evidence type="ECO:0000256" key="14">
    <source>
        <dbReference type="ARBA" id="ARBA00023136"/>
    </source>
</evidence>
<keyword evidence="7" id="KW-0732">Signal</keyword>
<dbReference type="EC" id="2.7.11.1" evidence="20"/>
<dbReference type="CDD" id="cd14066">
    <property type="entry name" value="STKc_IRAK"/>
    <property type="match status" value="1"/>
</dbReference>
<dbReference type="PANTHER" id="PTHR47974:SF24">
    <property type="entry name" value="RECEPTOR-LIKE SERINE_THREONINE-PROTEIN KINASE"/>
    <property type="match status" value="1"/>
</dbReference>
<feature type="domain" description="Protein kinase" evidence="22">
    <location>
        <begin position="498"/>
        <end position="787"/>
    </location>
</feature>